<comment type="caution">
    <text evidence="2">The sequence shown here is derived from an EMBL/GenBank/DDBJ whole genome shotgun (WGS) entry which is preliminary data.</text>
</comment>
<feature type="domain" description="ART-PolyVal-like" evidence="1">
    <location>
        <begin position="17"/>
        <end position="156"/>
    </location>
</feature>
<sequence>MPEEAVPVVTPTERAVKPITLYHGTSKQFSSFSMEQMGEGAGDLGIPGIYFTENKELAQLYGGTKGHVLTTEVTMTKSYHMDIEDLMTIPVDEEGQAVGQPENKLTNKEGQQLIEQLGRQGYDSIIIDVASEESDERFGLGGEFDTPQYIVFSPEQANIVSPVTPEVVGPRLENVVDYDRRYTLEELREMARQEGLSPSGSKKGIAARLIAKGLK</sequence>
<reference evidence="2" key="1">
    <citation type="journal article" date="2015" name="Nature">
        <title>Complex archaea that bridge the gap between prokaryotes and eukaryotes.</title>
        <authorList>
            <person name="Spang A."/>
            <person name="Saw J.H."/>
            <person name="Jorgensen S.L."/>
            <person name="Zaremba-Niedzwiedzka K."/>
            <person name="Martijn J."/>
            <person name="Lind A.E."/>
            <person name="van Eijk R."/>
            <person name="Schleper C."/>
            <person name="Guy L."/>
            <person name="Ettema T.J."/>
        </authorList>
    </citation>
    <scope>NUCLEOTIDE SEQUENCE</scope>
</reference>
<dbReference type="InterPro" id="IPR049522">
    <property type="entry name" value="ART-PolyVal_dom"/>
</dbReference>
<accession>A0A0F9Q082</accession>
<dbReference type="EMBL" id="LAZR01001905">
    <property type="protein sequence ID" value="KKN37285.1"/>
    <property type="molecule type" value="Genomic_DNA"/>
</dbReference>
<organism evidence="2">
    <name type="scientific">marine sediment metagenome</name>
    <dbReference type="NCBI Taxonomy" id="412755"/>
    <lineage>
        <taxon>unclassified sequences</taxon>
        <taxon>metagenomes</taxon>
        <taxon>ecological metagenomes</taxon>
    </lineage>
</organism>
<protein>
    <recommendedName>
        <fullName evidence="1">ART-PolyVal-like domain-containing protein</fullName>
    </recommendedName>
</protein>
<dbReference type="Pfam" id="PF18760">
    <property type="entry name" value="ART-PolyVal"/>
    <property type="match status" value="1"/>
</dbReference>
<evidence type="ECO:0000313" key="2">
    <source>
        <dbReference type="EMBL" id="KKN37285.1"/>
    </source>
</evidence>
<evidence type="ECO:0000259" key="1">
    <source>
        <dbReference type="Pfam" id="PF18760"/>
    </source>
</evidence>
<gene>
    <name evidence="2" type="ORF">LCGC14_0765230</name>
</gene>
<name>A0A0F9Q082_9ZZZZ</name>
<dbReference type="AlphaFoldDB" id="A0A0F9Q082"/>
<proteinExistence type="predicted"/>